<keyword evidence="4 5" id="KW-0472">Membrane</keyword>
<dbReference type="HOGENOM" id="CLU_021080_0_1_7"/>
<evidence type="ECO:0000313" key="8">
    <source>
        <dbReference type="Proteomes" id="UP000002534"/>
    </source>
</evidence>
<dbReference type="STRING" id="338963.Pcar_1009"/>
<dbReference type="PANTHER" id="PTHR30566:SF25">
    <property type="entry name" value="INNER MEMBRANE PROTEIN"/>
    <property type="match status" value="1"/>
</dbReference>
<dbReference type="KEGG" id="pca:Pcar_1009"/>
<dbReference type="EMBL" id="CP000142">
    <property type="protein sequence ID" value="ABA88260.1"/>
    <property type="molecule type" value="Genomic_DNA"/>
</dbReference>
<reference evidence="8" key="1">
    <citation type="submission" date="2005-10" db="EMBL/GenBank/DDBJ databases">
        <title>Complete sequence of Pelobacter carbinolicus DSM 2380.</title>
        <authorList>
            <person name="Copeland A."/>
            <person name="Lucas S."/>
            <person name="Lapidus A."/>
            <person name="Barry K."/>
            <person name="Detter J.C."/>
            <person name="Glavina T."/>
            <person name="Hammon N."/>
            <person name="Israni S."/>
            <person name="Pitluck S."/>
            <person name="Chertkov O."/>
            <person name="Schmutz J."/>
            <person name="Larimer F."/>
            <person name="Land M."/>
            <person name="Kyrpides N."/>
            <person name="Ivanova N."/>
            <person name="Richardson P."/>
        </authorList>
    </citation>
    <scope>NUCLEOTIDE SEQUENCE [LARGE SCALE GENOMIC DNA]</scope>
    <source>
        <strain evidence="8">DSM 2380 / NBRC 103641 / GraBd1</strain>
    </source>
</reference>
<feature type="transmembrane region" description="Helical" evidence="5">
    <location>
        <begin position="107"/>
        <end position="128"/>
    </location>
</feature>
<dbReference type="GO" id="GO:0016020">
    <property type="term" value="C:membrane"/>
    <property type="evidence" value="ECO:0007669"/>
    <property type="project" value="UniProtKB-SubCell"/>
</dbReference>
<sequence length="331" mass="37100">MTLLLMLARKVADRTWPGSGDLIRLYGTRPLRILAMLGALGMVLPVMGWPSDLVGLLRHVLALGMIGVCAWLLINTTLAGRTLVLRRYDVTVADNLKARVMMTQVTMLFRVVWVIICILAVACMLMTFERIRQLGISLLASAGLIGIVAGFAAQKSLATLVAGIQLAITQPIRLDDVVVIEGEWGRIEEITLTYVVVRIWDERRLVVPITQFLEQPFQNWTRTSAQILGTVFLWADYTIPIAALRKELKRVCESSPLWDGRVCLLQVTDAGERTLQLRALVSASDSGKCWDLRCEVREKLVDYVQRYYPEALPRWRAKLDLVDSAGPVQNE</sequence>
<proteinExistence type="predicted"/>
<evidence type="ECO:0000256" key="4">
    <source>
        <dbReference type="ARBA" id="ARBA00023136"/>
    </source>
</evidence>
<dbReference type="Proteomes" id="UP000002534">
    <property type="component" value="Chromosome"/>
</dbReference>
<dbReference type="InterPro" id="IPR006685">
    <property type="entry name" value="MscS_channel_2nd"/>
</dbReference>
<reference evidence="7 8" key="2">
    <citation type="journal article" date="2012" name="BMC Genomics">
        <title>The genome of Pelobacter carbinolicus reveals surprising metabolic capabilities and physiological features.</title>
        <authorList>
            <person name="Aklujkar M."/>
            <person name="Haveman S.A."/>
            <person name="Didonato R.Jr."/>
            <person name="Chertkov O."/>
            <person name="Han C.S."/>
            <person name="Land M.L."/>
            <person name="Brown P."/>
            <person name="Lovley D.R."/>
        </authorList>
    </citation>
    <scope>NUCLEOTIDE SEQUENCE [LARGE SCALE GENOMIC DNA]</scope>
    <source>
        <strain evidence="8">DSM 2380 / NBRC 103641 / GraBd1</strain>
    </source>
</reference>
<keyword evidence="3 5" id="KW-1133">Transmembrane helix</keyword>
<keyword evidence="2 5" id="KW-0812">Transmembrane</keyword>
<organism evidence="7 8">
    <name type="scientific">Syntrophotalea carbinolica (strain DSM 2380 / NBRC 103641 / GraBd1)</name>
    <name type="common">Pelobacter carbinolicus</name>
    <dbReference type="NCBI Taxonomy" id="338963"/>
    <lineage>
        <taxon>Bacteria</taxon>
        <taxon>Pseudomonadati</taxon>
        <taxon>Thermodesulfobacteriota</taxon>
        <taxon>Desulfuromonadia</taxon>
        <taxon>Desulfuromonadales</taxon>
        <taxon>Syntrophotaleaceae</taxon>
        <taxon>Syntrophotalea</taxon>
    </lineage>
</organism>
<protein>
    <submittedName>
        <fullName evidence="7">Small-conductance mechanosensitive ion channel</fullName>
    </submittedName>
</protein>
<dbReference type="GO" id="GO:0008381">
    <property type="term" value="F:mechanosensitive monoatomic ion channel activity"/>
    <property type="evidence" value="ECO:0007669"/>
    <property type="project" value="UniProtKB-ARBA"/>
</dbReference>
<dbReference type="eggNOG" id="COG0668">
    <property type="taxonomic scope" value="Bacteria"/>
</dbReference>
<accession>Q3A5U7</accession>
<dbReference type="PANTHER" id="PTHR30566">
    <property type="entry name" value="YNAI-RELATED MECHANOSENSITIVE ION CHANNEL"/>
    <property type="match status" value="1"/>
</dbReference>
<feature type="transmembrane region" description="Helical" evidence="5">
    <location>
        <begin position="31"/>
        <end position="50"/>
    </location>
</feature>
<comment type="subcellular location">
    <subcellularLocation>
        <location evidence="1">Membrane</location>
    </subcellularLocation>
</comment>
<dbReference type="AlphaFoldDB" id="Q3A5U7"/>
<feature type="transmembrane region" description="Helical" evidence="5">
    <location>
        <begin position="56"/>
        <end position="78"/>
    </location>
</feature>
<name>Q3A5U7_SYNC1</name>
<dbReference type="SUPFAM" id="SSF50182">
    <property type="entry name" value="Sm-like ribonucleoproteins"/>
    <property type="match status" value="1"/>
</dbReference>
<dbReference type="OrthoDB" id="9792218at2"/>
<evidence type="ECO:0000313" key="7">
    <source>
        <dbReference type="EMBL" id="ABA88260.1"/>
    </source>
</evidence>
<evidence type="ECO:0000256" key="3">
    <source>
        <dbReference type="ARBA" id="ARBA00022989"/>
    </source>
</evidence>
<dbReference type="Pfam" id="PF00924">
    <property type="entry name" value="MS_channel_2nd"/>
    <property type="match status" value="1"/>
</dbReference>
<evidence type="ECO:0000259" key="6">
    <source>
        <dbReference type="Pfam" id="PF00924"/>
    </source>
</evidence>
<dbReference type="InterPro" id="IPR010920">
    <property type="entry name" value="LSM_dom_sf"/>
</dbReference>
<gene>
    <name evidence="7" type="primary">mscS-2</name>
    <name evidence="7" type="ordered locus">Pcar_1009</name>
</gene>
<dbReference type="InterPro" id="IPR023408">
    <property type="entry name" value="MscS_beta-dom_sf"/>
</dbReference>
<dbReference type="Gene3D" id="2.30.30.60">
    <property type="match status" value="1"/>
</dbReference>
<evidence type="ECO:0000256" key="2">
    <source>
        <dbReference type="ARBA" id="ARBA00022692"/>
    </source>
</evidence>
<keyword evidence="8" id="KW-1185">Reference proteome</keyword>
<feature type="domain" description="Mechanosensitive ion channel MscS" evidence="6">
    <location>
        <begin position="157"/>
        <end position="222"/>
    </location>
</feature>
<dbReference type="Gene3D" id="1.10.287.1260">
    <property type="match status" value="1"/>
</dbReference>
<evidence type="ECO:0000256" key="1">
    <source>
        <dbReference type="ARBA" id="ARBA00004370"/>
    </source>
</evidence>
<evidence type="ECO:0000256" key="5">
    <source>
        <dbReference type="SAM" id="Phobius"/>
    </source>
</evidence>